<evidence type="ECO:0000256" key="10">
    <source>
        <dbReference type="ARBA" id="ARBA00023134"/>
    </source>
</evidence>
<keyword evidence="4 15" id="KW-0410">Iron transport</keyword>
<evidence type="ECO:0000256" key="4">
    <source>
        <dbReference type="ARBA" id="ARBA00022496"/>
    </source>
</evidence>
<feature type="binding site" evidence="14">
    <location>
        <position position="46"/>
    </location>
    <ligand>
        <name>Mg(2+)</name>
        <dbReference type="ChEBI" id="CHEBI:18420"/>
        <label>2</label>
    </ligand>
</feature>
<evidence type="ECO:0000256" key="11">
    <source>
        <dbReference type="ARBA" id="ARBA00023136"/>
    </source>
</evidence>
<dbReference type="GO" id="GO:0005525">
    <property type="term" value="F:GTP binding"/>
    <property type="evidence" value="ECO:0007669"/>
    <property type="project" value="UniProtKB-KW"/>
</dbReference>
<feature type="transmembrane region" description="Helical" evidence="15">
    <location>
        <begin position="389"/>
        <end position="411"/>
    </location>
</feature>
<dbReference type="GO" id="GO:0005886">
    <property type="term" value="C:plasma membrane"/>
    <property type="evidence" value="ECO:0007669"/>
    <property type="project" value="UniProtKB-SubCell"/>
</dbReference>
<dbReference type="AlphaFoldDB" id="A0A0G0PU13"/>
<dbReference type="PATRIC" id="fig|1618450.3.peg.1166"/>
<evidence type="ECO:0000256" key="7">
    <source>
        <dbReference type="ARBA" id="ARBA00022989"/>
    </source>
</evidence>
<evidence type="ECO:0000256" key="14">
    <source>
        <dbReference type="PIRSR" id="PIRSR603373-2"/>
    </source>
</evidence>
<keyword evidence="14" id="KW-0479">Metal-binding</keyword>
<dbReference type="NCBIfam" id="TIGR00231">
    <property type="entry name" value="small_GTP"/>
    <property type="match status" value="1"/>
</dbReference>
<keyword evidence="14" id="KW-0460">Magnesium</keyword>
<organism evidence="17 18">
    <name type="scientific">Candidatus Gottesmanbacteria bacterium GW2011_GWC2_39_8</name>
    <dbReference type="NCBI Taxonomy" id="1618450"/>
    <lineage>
        <taxon>Bacteria</taxon>
        <taxon>Candidatus Gottesmaniibacteriota</taxon>
    </lineage>
</organism>
<dbReference type="PANTHER" id="PTHR43185:SF1">
    <property type="entry name" value="FE(2+) TRANSPORTER FEOB"/>
    <property type="match status" value="1"/>
</dbReference>
<keyword evidence="9" id="KW-0406">Ion transport</keyword>
<accession>A0A0G0PU13</accession>
<feature type="transmembrane region" description="Helical" evidence="15">
    <location>
        <begin position="423"/>
        <end position="446"/>
    </location>
</feature>
<keyword evidence="10 13" id="KW-0342">GTP-binding</keyword>
<feature type="binding site" evidence="13">
    <location>
        <begin position="34"/>
        <end position="41"/>
    </location>
    <ligand>
        <name>GTP</name>
        <dbReference type="ChEBI" id="CHEBI:37565"/>
        <label>1</label>
    </ligand>
</feature>
<evidence type="ECO:0000256" key="12">
    <source>
        <dbReference type="NCBIfam" id="TIGR00437"/>
    </source>
</evidence>
<evidence type="ECO:0000313" key="18">
    <source>
        <dbReference type="Proteomes" id="UP000034539"/>
    </source>
</evidence>
<dbReference type="InterPro" id="IPR011640">
    <property type="entry name" value="Fe2_transport_prot_B_C"/>
</dbReference>
<reference evidence="17 18" key="1">
    <citation type="journal article" date="2015" name="Nature">
        <title>rRNA introns, odd ribosomes, and small enigmatic genomes across a large radiation of phyla.</title>
        <authorList>
            <person name="Brown C.T."/>
            <person name="Hug L.A."/>
            <person name="Thomas B.C."/>
            <person name="Sharon I."/>
            <person name="Castelle C.J."/>
            <person name="Singh A."/>
            <person name="Wilkins M.J."/>
            <person name="Williams K.H."/>
            <person name="Banfield J.F."/>
        </authorList>
    </citation>
    <scope>NUCLEOTIDE SEQUENCE [LARGE SCALE GENOMIC DNA]</scope>
</reference>
<keyword evidence="2 15" id="KW-0813">Transport</keyword>
<dbReference type="InterPro" id="IPR011642">
    <property type="entry name" value="Gate_dom"/>
</dbReference>
<evidence type="ECO:0000256" key="15">
    <source>
        <dbReference type="RuleBase" id="RU362098"/>
    </source>
</evidence>
<evidence type="ECO:0000256" key="5">
    <source>
        <dbReference type="ARBA" id="ARBA00022692"/>
    </source>
</evidence>
<dbReference type="SUPFAM" id="SSF52540">
    <property type="entry name" value="P-loop containing nucleoside triphosphate hydrolases"/>
    <property type="match status" value="1"/>
</dbReference>
<dbReference type="Pfam" id="PF07670">
    <property type="entry name" value="Gate"/>
    <property type="match status" value="2"/>
</dbReference>
<evidence type="ECO:0000256" key="6">
    <source>
        <dbReference type="ARBA" id="ARBA00022741"/>
    </source>
</evidence>
<feature type="binding site" evidence="13">
    <location>
        <begin position="80"/>
        <end position="83"/>
    </location>
    <ligand>
        <name>GTP</name>
        <dbReference type="ChEBI" id="CHEBI:37565"/>
        <label>1</label>
    </ligand>
</feature>
<comment type="similarity">
    <text evidence="15">Belongs to the TRAFAC class TrmE-Era-EngA-EngB-Septin-like GTPase superfamily. FeoB GTPase (TC 9.A.8) family.</text>
</comment>
<feature type="binding site" evidence="14">
    <location>
        <position position="49"/>
    </location>
    <ligand>
        <name>Mg(2+)</name>
        <dbReference type="ChEBI" id="CHEBI:18420"/>
        <label>2</label>
    </ligand>
</feature>
<feature type="domain" description="FeoB-type G" evidence="16">
    <location>
        <begin position="27"/>
        <end position="189"/>
    </location>
</feature>
<evidence type="ECO:0000313" key="17">
    <source>
        <dbReference type="EMBL" id="KKR31629.1"/>
    </source>
</evidence>
<keyword evidence="8 15" id="KW-0408">Iron</keyword>
<protein>
    <recommendedName>
        <fullName evidence="12 15">Ferrous iron transport protein B</fullName>
    </recommendedName>
</protein>
<keyword evidence="11 15" id="KW-0472">Membrane</keyword>
<evidence type="ECO:0000256" key="2">
    <source>
        <dbReference type="ARBA" id="ARBA00022448"/>
    </source>
</evidence>
<feature type="binding site" evidence="13">
    <location>
        <begin position="140"/>
        <end position="143"/>
    </location>
    <ligand>
        <name>GTP</name>
        <dbReference type="ChEBI" id="CHEBI:37565"/>
        <label>1</label>
    </ligand>
</feature>
<comment type="function">
    <text evidence="15">Probable transporter of a GTP-driven Fe(2+) uptake system.</text>
</comment>
<dbReference type="GO" id="GO:0015093">
    <property type="term" value="F:ferrous iron transmembrane transporter activity"/>
    <property type="evidence" value="ECO:0007669"/>
    <property type="project" value="UniProtKB-UniRule"/>
</dbReference>
<dbReference type="Proteomes" id="UP000034539">
    <property type="component" value="Unassembled WGS sequence"/>
</dbReference>
<feature type="transmembrane region" description="Helical" evidence="15">
    <location>
        <begin position="453"/>
        <end position="475"/>
    </location>
</feature>
<dbReference type="Pfam" id="PF07664">
    <property type="entry name" value="FeoB_C"/>
    <property type="match status" value="1"/>
</dbReference>
<dbReference type="PANTHER" id="PTHR43185">
    <property type="entry name" value="FERROUS IRON TRANSPORT PROTEIN B"/>
    <property type="match status" value="1"/>
</dbReference>
<feature type="transmembrane region" description="Helical" evidence="15">
    <location>
        <begin position="350"/>
        <end position="369"/>
    </location>
</feature>
<evidence type="ECO:0000256" key="9">
    <source>
        <dbReference type="ARBA" id="ARBA00023065"/>
    </source>
</evidence>
<dbReference type="GO" id="GO:0046872">
    <property type="term" value="F:metal ion binding"/>
    <property type="evidence" value="ECO:0007669"/>
    <property type="project" value="UniProtKB-KW"/>
</dbReference>
<dbReference type="EMBL" id="LBXN01000064">
    <property type="protein sequence ID" value="KKR31629.1"/>
    <property type="molecule type" value="Genomic_DNA"/>
</dbReference>
<dbReference type="NCBIfam" id="TIGR00437">
    <property type="entry name" value="feoB"/>
    <property type="match status" value="1"/>
</dbReference>
<dbReference type="InterPro" id="IPR030389">
    <property type="entry name" value="G_FEOB_dom"/>
</dbReference>
<feature type="transmembrane region" description="Helical" evidence="15">
    <location>
        <begin position="611"/>
        <end position="631"/>
    </location>
</feature>
<dbReference type="InterPro" id="IPR027417">
    <property type="entry name" value="P-loop_NTPase"/>
</dbReference>
<proteinExistence type="inferred from homology"/>
<keyword evidence="6 13" id="KW-0547">Nucleotide-binding</keyword>
<dbReference type="PROSITE" id="PS51711">
    <property type="entry name" value="G_FEOB"/>
    <property type="match status" value="1"/>
</dbReference>
<keyword evidence="5 15" id="KW-0812">Transmembrane</keyword>
<dbReference type="CDD" id="cd01879">
    <property type="entry name" value="FeoB"/>
    <property type="match status" value="1"/>
</dbReference>
<keyword evidence="7 15" id="KW-1133">Transmembrane helix</keyword>
<dbReference type="InterPro" id="IPR005225">
    <property type="entry name" value="Small_GTP-bd"/>
</dbReference>
<evidence type="ECO:0000256" key="8">
    <source>
        <dbReference type="ARBA" id="ARBA00023004"/>
    </source>
</evidence>
<feature type="transmembrane region" description="Helical" evidence="15">
    <location>
        <begin position="584"/>
        <end position="605"/>
    </location>
</feature>
<dbReference type="InterPro" id="IPR050860">
    <property type="entry name" value="FeoB_GTPase"/>
</dbReference>
<evidence type="ECO:0000256" key="3">
    <source>
        <dbReference type="ARBA" id="ARBA00022475"/>
    </source>
</evidence>
<dbReference type="PRINTS" id="PR00326">
    <property type="entry name" value="GTP1OBG"/>
</dbReference>
<evidence type="ECO:0000256" key="13">
    <source>
        <dbReference type="PIRSR" id="PIRSR603373-1"/>
    </source>
</evidence>
<sequence length="642" mass="70861">MIFDRLSKKHQTKSCCREEIIDVNNDTPKVILVGSPNVGKSVIFNSLTGSYATVSNYPGTTVTLSKANISLNGKQVEIIDSPGVYSLFTITEEEMVTRNLIFKANPRVLVHVIDAKNLERMLPLTLQLLETGFPMILVLNLIDEAEKLGLTVDIRKLTSIFGIPVITAVAVKNIGIKELSDNISSLIDNPKISKFKFDYGLALEKKISEKGIGIGRAKRLLELQSDSSETGQQPLIYQIAVIRQRWATETAQQVLSKNENGRKSFSHVLSGIFTSPITGFPILLLFLYFGLYKLIGQFVAGNVVNFIENNIFGTIINPFFRTIIPKIIPFPVFQDLFVGNYGILTTGVRYAIAIILPIVSSFFFLFAILEDSGYLPRMAMLIDKIFKRIGLSGRAVIPLILGLGCSSMATMVTRTLPTKRERVIATLMLALAIPCSAQLGVLMALLTGQSGAMLVWTITILIIFLTVGFLGAQILPGDKPLFYMEIPPLRIPSLGNIWHKTSSRVSWYFLEVFPLFIIASFFLWLGNITGVLNMLVNIMNVPVSMIGLPKETGVAYIFGFFRRDYGAAGLYDIYKSGLMNVNQLTIAVVTMTLFPACIAQALMMAKERGRLTGTAIFAVCISIAFIAGLLLKNIFNIFSITL</sequence>
<comment type="caution">
    <text evidence="17">The sequence shown here is derived from an EMBL/GenBank/DDBJ whole genome shotgun (WGS) entry which is preliminary data.</text>
</comment>
<dbReference type="Pfam" id="PF02421">
    <property type="entry name" value="FeoB_N"/>
    <property type="match status" value="1"/>
</dbReference>
<comment type="subcellular location">
    <subcellularLocation>
        <location evidence="15">Cell inner membrane</location>
        <topology evidence="15">Multi-pass membrane protein</topology>
    </subcellularLocation>
    <subcellularLocation>
        <location evidence="1">Cell membrane</location>
        <topology evidence="1">Multi-pass membrane protein</topology>
    </subcellularLocation>
</comment>
<name>A0A0G0PU13_9BACT</name>
<evidence type="ECO:0000256" key="1">
    <source>
        <dbReference type="ARBA" id="ARBA00004651"/>
    </source>
</evidence>
<gene>
    <name evidence="17" type="ORF">UT63_C0064G0011</name>
</gene>
<dbReference type="Gene3D" id="3.40.50.300">
    <property type="entry name" value="P-loop containing nucleotide triphosphate hydrolases"/>
    <property type="match status" value="1"/>
</dbReference>
<dbReference type="InterPro" id="IPR003373">
    <property type="entry name" value="Fe2_transport_prot-B"/>
</dbReference>
<feature type="binding site" evidence="14">
    <location>
        <position position="45"/>
    </location>
    <ligand>
        <name>Mg(2+)</name>
        <dbReference type="ChEBI" id="CHEBI:18420"/>
        <label>2</label>
    </ligand>
</feature>
<evidence type="ECO:0000259" key="16">
    <source>
        <dbReference type="PROSITE" id="PS51711"/>
    </source>
</evidence>
<feature type="binding site" evidence="14">
    <location>
        <position position="48"/>
    </location>
    <ligand>
        <name>Mg(2+)</name>
        <dbReference type="ChEBI" id="CHEBI:18420"/>
        <label>2</label>
    </ligand>
</feature>
<dbReference type="InterPro" id="IPR006073">
    <property type="entry name" value="GTP-bd"/>
</dbReference>
<feature type="transmembrane region" description="Helical" evidence="15">
    <location>
        <begin position="268"/>
        <end position="289"/>
    </location>
</feature>
<keyword evidence="3" id="KW-1003">Cell membrane</keyword>
<feature type="transmembrane region" description="Helical" evidence="15">
    <location>
        <begin position="512"/>
        <end position="536"/>
    </location>
</feature>